<proteinExistence type="inferred from homology"/>
<feature type="transmembrane region" description="Helical" evidence="6">
    <location>
        <begin position="104"/>
        <end position="129"/>
    </location>
</feature>
<evidence type="ECO:0000256" key="6">
    <source>
        <dbReference type="SAM" id="Phobius"/>
    </source>
</evidence>
<dbReference type="AlphaFoldDB" id="A0A409VCL8"/>
<reference evidence="7 8" key="1">
    <citation type="journal article" date="2018" name="Evol. Lett.">
        <title>Horizontal gene cluster transfer increased hallucinogenic mushroom diversity.</title>
        <authorList>
            <person name="Reynolds H.T."/>
            <person name="Vijayakumar V."/>
            <person name="Gluck-Thaler E."/>
            <person name="Korotkin H.B."/>
            <person name="Matheny P.B."/>
            <person name="Slot J.C."/>
        </authorList>
    </citation>
    <scope>NUCLEOTIDE SEQUENCE [LARGE SCALE GENOMIC DNA]</scope>
    <source>
        <strain evidence="7 8">SRW20</strain>
    </source>
</reference>
<evidence type="ECO:0000256" key="1">
    <source>
        <dbReference type="ARBA" id="ARBA00004141"/>
    </source>
</evidence>
<gene>
    <name evidence="7" type="ORF">CVT26_002654</name>
</gene>
<dbReference type="InterPro" id="IPR038213">
    <property type="entry name" value="IFI6/IFI27-like_sf"/>
</dbReference>
<comment type="similarity">
    <text evidence="2">Belongs to the IFI6/IFI27 family.</text>
</comment>
<evidence type="ECO:0000256" key="4">
    <source>
        <dbReference type="ARBA" id="ARBA00022989"/>
    </source>
</evidence>
<keyword evidence="8" id="KW-1185">Reference proteome</keyword>
<dbReference type="EMBL" id="NHYE01005662">
    <property type="protein sequence ID" value="PPQ64822.1"/>
    <property type="molecule type" value="Genomic_DNA"/>
</dbReference>
<keyword evidence="3 6" id="KW-0812">Transmembrane</keyword>
<keyword evidence="5 6" id="KW-0472">Membrane</keyword>
<protein>
    <submittedName>
        <fullName evidence="7">Uncharacterized protein</fullName>
    </submittedName>
</protein>
<comment type="subcellular location">
    <subcellularLocation>
        <location evidence="1">Membrane</location>
        <topology evidence="1">Multi-pass membrane protein</topology>
    </subcellularLocation>
</comment>
<feature type="transmembrane region" description="Helical" evidence="6">
    <location>
        <begin position="141"/>
        <end position="163"/>
    </location>
</feature>
<evidence type="ECO:0000313" key="7">
    <source>
        <dbReference type="EMBL" id="PPQ64822.1"/>
    </source>
</evidence>
<feature type="transmembrane region" description="Helical" evidence="6">
    <location>
        <begin position="70"/>
        <end position="98"/>
    </location>
</feature>
<evidence type="ECO:0000256" key="2">
    <source>
        <dbReference type="ARBA" id="ARBA00007262"/>
    </source>
</evidence>
<evidence type="ECO:0000256" key="5">
    <source>
        <dbReference type="ARBA" id="ARBA00023136"/>
    </source>
</evidence>
<dbReference type="OrthoDB" id="3068660at2759"/>
<evidence type="ECO:0000313" key="8">
    <source>
        <dbReference type="Proteomes" id="UP000284706"/>
    </source>
</evidence>
<dbReference type="Pfam" id="PF06140">
    <property type="entry name" value="Ifi-6-16"/>
    <property type="match status" value="1"/>
</dbReference>
<comment type="caution">
    <text evidence="7">The sequence shown here is derived from an EMBL/GenBank/DDBJ whole genome shotgun (WGS) entry which is preliminary data.</text>
</comment>
<dbReference type="Gene3D" id="6.10.110.10">
    <property type="match status" value="1"/>
</dbReference>
<keyword evidence="4 6" id="KW-1133">Transmembrane helix</keyword>
<dbReference type="Proteomes" id="UP000284706">
    <property type="component" value="Unassembled WGS sequence"/>
</dbReference>
<name>A0A409VCL8_9AGAR</name>
<evidence type="ECO:0000256" key="3">
    <source>
        <dbReference type="ARBA" id="ARBA00022692"/>
    </source>
</evidence>
<accession>A0A409VCL8</accession>
<sequence length="183" mass="18529">MSNNNRAVGGGRGGDHNNDLFFRMIRQIAPLVGPLVANRLIQALLGLNLGWAVTRRVMEAVYNTLRRHCGLIVGSALSTAGLAVLAPSLCVAIVNAIGFTQGGVLAGSIAASLQSIFYGGATGGIFSALQSFGATAAIASPVVLAIGGTGLAIGAGCLLWSWWKRRGGNDGGEGAVAVAIKSN</sequence>
<feature type="transmembrane region" description="Helical" evidence="6">
    <location>
        <begin position="40"/>
        <end position="58"/>
    </location>
</feature>
<dbReference type="InParanoid" id="A0A409VCL8"/>
<dbReference type="GO" id="GO:0016020">
    <property type="term" value="C:membrane"/>
    <property type="evidence" value="ECO:0007669"/>
    <property type="project" value="UniProtKB-SubCell"/>
</dbReference>
<dbReference type="InterPro" id="IPR009311">
    <property type="entry name" value="IFI6/IFI27-like"/>
</dbReference>
<organism evidence="7 8">
    <name type="scientific">Gymnopilus dilepis</name>
    <dbReference type="NCBI Taxonomy" id="231916"/>
    <lineage>
        <taxon>Eukaryota</taxon>
        <taxon>Fungi</taxon>
        <taxon>Dikarya</taxon>
        <taxon>Basidiomycota</taxon>
        <taxon>Agaricomycotina</taxon>
        <taxon>Agaricomycetes</taxon>
        <taxon>Agaricomycetidae</taxon>
        <taxon>Agaricales</taxon>
        <taxon>Agaricineae</taxon>
        <taxon>Hymenogastraceae</taxon>
        <taxon>Gymnopilus</taxon>
    </lineage>
</organism>